<keyword evidence="3" id="KW-1185">Reference proteome</keyword>
<gene>
    <name evidence="2" type="ORF">FBZ93_108289</name>
</gene>
<protein>
    <submittedName>
        <fullName evidence="2">Uncharacterized protein</fullName>
    </submittedName>
</protein>
<dbReference type="RefSeq" id="WP_146988583.1">
    <property type="nucleotide sequence ID" value="NZ_VITY01000008.1"/>
</dbReference>
<feature type="transmembrane region" description="Helical" evidence="1">
    <location>
        <begin position="20"/>
        <end position="43"/>
    </location>
</feature>
<sequence>MTSSHLAILNRPRTGAAAVSIAAGLAAGFGFAAFALGITMVIARADNSGDAPQPASANVQRASQTLPPARVILPAPWEQAAPVQPVAAPAKPADRQ</sequence>
<reference evidence="2 3" key="1">
    <citation type="submission" date="2019-06" db="EMBL/GenBank/DDBJ databases">
        <title>Genomic Encyclopedia of Type Strains, Phase IV (KMG-V): Genome sequencing to study the core and pangenomes of soil and plant-associated prokaryotes.</title>
        <authorList>
            <person name="Whitman W."/>
        </authorList>
    </citation>
    <scope>NUCLEOTIDE SEQUENCE [LARGE SCALE GENOMIC DNA]</scope>
    <source>
        <strain evidence="2 3">BR 10355</strain>
    </source>
</reference>
<name>A0A560LLF8_9BRAD</name>
<keyword evidence="1" id="KW-1133">Transmembrane helix</keyword>
<comment type="caution">
    <text evidence="2">The sequence shown here is derived from an EMBL/GenBank/DDBJ whole genome shotgun (WGS) entry which is preliminary data.</text>
</comment>
<dbReference type="OrthoDB" id="8256191at2"/>
<evidence type="ECO:0000313" key="2">
    <source>
        <dbReference type="EMBL" id="TWB96247.1"/>
    </source>
</evidence>
<accession>A0A560LLF8</accession>
<dbReference type="EMBL" id="VITY01000008">
    <property type="protein sequence ID" value="TWB96247.1"/>
    <property type="molecule type" value="Genomic_DNA"/>
</dbReference>
<evidence type="ECO:0000313" key="3">
    <source>
        <dbReference type="Proteomes" id="UP000321304"/>
    </source>
</evidence>
<organism evidence="2 3">
    <name type="scientific">Bradyrhizobium macuxiense</name>
    <dbReference type="NCBI Taxonomy" id="1755647"/>
    <lineage>
        <taxon>Bacteria</taxon>
        <taxon>Pseudomonadati</taxon>
        <taxon>Pseudomonadota</taxon>
        <taxon>Alphaproteobacteria</taxon>
        <taxon>Hyphomicrobiales</taxon>
        <taxon>Nitrobacteraceae</taxon>
        <taxon>Bradyrhizobium</taxon>
    </lineage>
</organism>
<keyword evidence="1" id="KW-0812">Transmembrane</keyword>
<dbReference type="AlphaFoldDB" id="A0A560LLF8"/>
<evidence type="ECO:0000256" key="1">
    <source>
        <dbReference type="SAM" id="Phobius"/>
    </source>
</evidence>
<dbReference type="Proteomes" id="UP000321304">
    <property type="component" value="Unassembled WGS sequence"/>
</dbReference>
<keyword evidence="1" id="KW-0472">Membrane</keyword>
<proteinExistence type="predicted"/>